<organism evidence="2 3">
    <name type="scientific">Caenimonas terrae</name>
    <dbReference type="NCBI Taxonomy" id="696074"/>
    <lineage>
        <taxon>Bacteria</taxon>
        <taxon>Pseudomonadati</taxon>
        <taxon>Pseudomonadota</taxon>
        <taxon>Betaproteobacteria</taxon>
        <taxon>Burkholderiales</taxon>
        <taxon>Comamonadaceae</taxon>
        <taxon>Caenimonas</taxon>
    </lineage>
</organism>
<evidence type="ECO:0000313" key="3">
    <source>
        <dbReference type="Proteomes" id="UP001596037"/>
    </source>
</evidence>
<gene>
    <name evidence="2" type="ORF">ACFPOE_13610</name>
</gene>
<dbReference type="Proteomes" id="UP001596037">
    <property type="component" value="Unassembled WGS sequence"/>
</dbReference>
<evidence type="ECO:0000313" key="2">
    <source>
        <dbReference type="EMBL" id="MFC5498578.1"/>
    </source>
</evidence>
<name>A0ABW0NHE5_9BURK</name>
<sequence>MTSLSLRDRIADGVIATVFGLLLGFAAALFLVFEFERRFLWGVVLFSALFFFGVGFVRS</sequence>
<protein>
    <submittedName>
        <fullName evidence="2">Uncharacterized protein</fullName>
    </submittedName>
</protein>
<reference evidence="3" key="1">
    <citation type="journal article" date="2019" name="Int. J. Syst. Evol. Microbiol.">
        <title>The Global Catalogue of Microorganisms (GCM) 10K type strain sequencing project: providing services to taxonomists for standard genome sequencing and annotation.</title>
        <authorList>
            <consortium name="The Broad Institute Genomics Platform"/>
            <consortium name="The Broad Institute Genome Sequencing Center for Infectious Disease"/>
            <person name="Wu L."/>
            <person name="Ma J."/>
        </authorList>
    </citation>
    <scope>NUCLEOTIDE SEQUENCE [LARGE SCALE GENOMIC DNA]</scope>
    <source>
        <strain evidence="3">CCUG 57401</strain>
    </source>
</reference>
<keyword evidence="1" id="KW-0812">Transmembrane</keyword>
<proteinExistence type="predicted"/>
<comment type="caution">
    <text evidence="2">The sequence shown here is derived from an EMBL/GenBank/DDBJ whole genome shotgun (WGS) entry which is preliminary data.</text>
</comment>
<feature type="transmembrane region" description="Helical" evidence="1">
    <location>
        <begin position="12"/>
        <end position="33"/>
    </location>
</feature>
<accession>A0ABW0NHE5</accession>
<dbReference type="EMBL" id="JBHSMF010000009">
    <property type="protein sequence ID" value="MFC5498578.1"/>
    <property type="molecule type" value="Genomic_DNA"/>
</dbReference>
<dbReference type="RefSeq" id="WP_376850669.1">
    <property type="nucleotide sequence ID" value="NZ_JBHSMF010000009.1"/>
</dbReference>
<keyword evidence="1" id="KW-0472">Membrane</keyword>
<keyword evidence="3" id="KW-1185">Reference proteome</keyword>
<keyword evidence="1" id="KW-1133">Transmembrane helix</keyword>
<evidence type="ECO:0000256" key="1">
    <source>
        <dbReference type="SAM" id="Phobius"/>
    </source>
</evidence>
<feature type="transmembrane region" description="Helical" evidence="1">
    <location>
        <begin position="39"/>
        <end position="57"/>
    </location>
</feature>